<feature type="domain" description="Tip attachment protein J" evidence="1">
    <location>
        <begin position="564"/>
        <end position="712"/>
    </location>
</feature>
<dbReference type="Pfam" id="PF13550">
    <property type="entry name" value="Phage-tail_3"/>
    <property type="match status" value="1"/>
</dbReference>
<evidence type="ECO:0000313" key="4">
    <source>
        <dbReference type="Proteomes" id="UP001456224"/>
    </source>
</evidence>
<reference evidence="3 4" key="1">
    <citation type="submission" date="2024-03" db="EMBL/GenBank/DDBJ databases">
        <title>Reference genomes for the five species model microbial community.</title>
        <authorList>
            <person name="Padfield D."/>
        </authorList>
    </citation>
    <scope>NUCLEOTIDE SEQUENCE [LARGE SCALE GENOMIC DNA]</scope>
    <source>
        <strain evidence="3 4">AB1</strain>
    </source>
</reference>
<dbReference type="InterPro" id="IPR032876">
    <property type="entry name" value="J_dom"/>
</dbReference>
<dbReference type="InterPro" id="IPR055385">
    <property type="entry name" value="GpJ_HDII-ins2"/>
</dbReference>
<evidence type="ECO:0000313" key="3">
    <source>
        <dbReference type="EMBL" id="WXR76602.1"/>
    </source>
</evidence>
<evidence type="ECO:0000259" key="2">
    <source>
        <dbReference type="Pfam" id="PF24801"/>
    </source>
</evidence>
<dbReference type="NCBIfam" id="NF040662">
    <property type="entry name" value="attach_TipJ_rel"/>
    <property type="match status" value="1"/>
</dbReference>
<name>A0ABZ2S6K4_9BURK</name>
<keyword evidence="4" id="KW-1185">Reference proteome</keyword>
<accession>A0ABZ2S6K4</accession>
<sequence length="1280" mass="139015">MKKIESVGPIRSPSVVVYPRPFAQGDRVDCYAEFMPGETLGAFMKRTGLAVPSRVVSVSHNGRTVPLALWDRLIPRQGDLVVISARALGGGGGNKVLRTVAMIAVVIASVYTGGAVGAAYGAAWGAVAQGAVMLGGSLLVNALLPPLTPTAAKLGIGQKYESSPTYSIQGGRNRPRPWEPMILVFGRHKVVPDQGAKPFTRQLNNDQYLNQLFHFGLQGSALSITDIRIGDTPIANFQGVQTQISGPDGRIGMFPGNVDTLQGFSLNQSNGWIMRTTPADTIQISVELAARLFRIADSGAIEGRSVDVRIQYRRVGDTAWIEHGTIGAVFATHYWAGIIYPDQVQVEYGSTNPADHVDGSTYFYTDPNTGIVRSGQWRWRPHPYQLGQPWQGIAPNPVISAAAPGVRISGQQQEPVRWPVSWSVPQGQYEVRVMKVTADISSSRESNETAVSQILVYQYDSADYTGQSRLAVQIKASGQLNGAIDELNAIGSASCPVWDGTAWVTKETSNPAWWYLWFARGMRDEKGRRLFGGGYADAQIDIEGLKAWAVWCDKKKLTFDFVLDQKMSAAAVLQMIARAGRASLTHQTGKLGVVWDAEDLPVTAMFGPFNVKAGSFKIEYVNEGTVDEVVLNFINSEAGWVMDEVRAKVPGATATNNPLQLDLDGCVHKDTAGREANLIAASQVWKRRKITWETDIEGLVCTRGDVASFSHDLTVWGYSGRMMPGSGGVTIKLQNKVPSAGSGIALLRDPDGNMETVSVISAVGDVDEFTITTDLEGFPMPGDPGYEECAPFDWAWQFDPLATPGRRFKVTGVVAAGDGLRFEAADDDLEYYQCESNPYQYTPPRDGALLSGVVLAITGTEQIVSVTGDQILVSFSWVISREMPALVSVLVNGVERLSQVVSGRRAELTVATGDEVQITVTPKGPINSGMPKTINFVVEGLFAALPPVQGLTSVFRDGLTALVWDRVVDIRQPAYEVRIGPDFANARTVVITSALETLAVGNGLYWVAARFQSGARVIYGPPDSLLVAGAVLVRNVLIEVHEHPDWTGNLSGGAIVHNDELTLVGSGDILAASNVLGLDDTLFYGGAVSSGAYETNEANVVDIGYAAPVRIDFIIDEYAFNFGENVLAMEDVFAVGDILNGANRQFYQVVPQIRHAQLEGDWTEWRDYVPGSINARYFDVRLVLRTEDPLIVPFVRAFTWTIDVPDLVQQGTEITVPADGMRITFPKQFHAKPNIQVTALDALDGDRAVITNTNLEGFDIQMFNVASPVDRVINWIAQRY</sequence>
<dbReference type="EMBL" id="CP148753">
    <property type="protein sequence ID" value="WXR76602.1"/>
    <property type="molecule type" value="Genomic_DNA"/>
</dbReference>
<gene>
    <name evidence="3" type="ORF">WHX56_14225</name>
</gene>
<organism evidence="3 4">
    <name type="scientific">Achromobacter veterisilvae</name>
    <dbReference type="NCBI Taxonomy" id="2069367"/>
    <lineage>
        <taxon>Bacteria</taxon>
        <taxon>Pseudomonadati</taxon>
        <taxon>Pseudomonadota</taxon>
        <taxon>Betaproteobacteria</taxon>
        <taxon>Burkholderiales</taxon>
        <taxon>Alcaligenaceae</taxon>
        <taxon>Achromobacter</taxon>
    </lineage>
</organism>
<dbReference type="RefSeq" id="WP_338881581.1">
    <property type="nucleotide sequence ID" value="NZ_CP148753.1"/>
</dbReference>
<protein>
    <submittedName>
        <fullName evidence="3">Host specificity factor TipJ family phage tail protein</fullName>
    </submittedName>
</protein>
<feature type="domain" description="Tip attachment protein J HDII-ins2" evidence="2">
    <location>
        <begin position="263"/>
        <end position="325"/>
    </location>
</feature>
<proteinExistence type="predicted"/>
<evidence type="ECO:0000259" key="1">
    <source>
        <dbReference type="Pfam" id="PF13550"/>
    </source>
</evidence>
<dbReference type="Proteomes" id="UP001456224">
    <property type="component" value="Chromosome"/>
</dbReference>
<dbReference type="Pfam" id="PF24801">
    <property type="entry name" value="FNIII-A_GpJ"/>
    <property type="match status" value="1"/>
</dbReference>